<feature type="domain" description="Phosphogluconate dehydrogenase NAD-binding putative C-terminal" evidence="1">
    <location>
        <begin position="137"/>
        <end position="199"/>
    </location>
</feature>
<dbReference type="EMBL" id="SGPL01000249">
    <property type="protein sequence ID" value="THH14798.1"/>
    <property type="molecule type" value="Genomic_DNA"/>
</dbReference>
<evidence type="ECO:0000313" key="3">
    <source>
        <dbReference type="Proteomes" id="UP000310158"/>
    </source>
</evidence>
<dbReference type="SUPFAM" id="SSF51735">
    <property type="entry name" value="NAD(P)-binding Rossmann-fold domains"/>
    <property type="match status" value="1"/>
</dbReference>
<dbReference type="Gene3D" id="3.40.50.720">
    <property type="entry name" value="NAD(P)-binding Rossmann-like Domain"/>
    <property type="match status" value="1"/>
</dbReference>
<proteinExistence type="predicted"/>
<comment type="caution">
    <text evidence="2">The sequence shown here is derived from an EMBL/GenBank/DDBJ whole genome shotgun (WGS) entry which is preliminary data.</text>
</comment>
<accession>A0A4S4LSX9</accession>
<organism evidence="2 3">
    <name type="scientific">Bondarzewia mesenterica</name>
    <dbReference type="NCBI Taxonomy" id="1095465"/>
    <lineage>
        <taxon>Eukaryota</taxon>
        <taxon>Fungi</taxon>
        <taxon>Dikarya</taxon>
        <taxon>Basidiomycota</taxon>
        <taxon>Agaricomycotina</taxon>
        <taxon>Agaricomycetes</taxon>
        <taxon>Russulales</taxon>
        <taxon>Bondarzewiaceae</taxon>
        <taxon>Bondarzewia</taxon>
    </lineage>
</organism>
<dbReference type="Gene3D" id="1.10.1040.10">
    <property type="entry name" value="N-(1-d-carboxylethyl)-l-norvaline Dehydrogenase, domain 2"/>
    <property type="match status" value="1"/>
</dbReference>
<reference evidence="2 3" key="1">
    <citation type="submission" date="2019-02" db="EMBL/GenBank/DDBJ databases">
        <title>Genome sequencing of the rare red list fungi Bondarzewia mesenterica.</title>
        <authorList>
            <person name="Buettner E."/>
            <person name="Kellner H."/>
        </authorList>
    </citation>
    <scope>NUCLEOTIDE SEQUENCE [LARGE SCALE GENOMIC DNA]</scope>
    <source>
        <strain evidence="2 3">DSM 108281</strain>
    </source>
</reference>
<evidence type="ECO:0000259" key="1">
    <source>
        <dbReference type="Pfam" id="PF09130"/>
    </source>
</evidence>
<gene>
    <name evidence="2" type="ORF">EW146_g5575</name>
</gene>
<name>A0A4S4LSX9_9AGAM</name>
<dbReference type="AlphaFoldDB" id="A0A4S4LSX9"/>
<dbReference type="InterPro" id="IPR008927">
    <property type="entry name" value="6-PGluconate_DH-like_C_sf"/>
</dbReference>
<evidence type="ECO:0000313" key="2">
    <source>
        <dbReference type="EMBL" id="THH14798.1"/>
    </source>
</evidence>
<protein>
    <recommendedName>
        <fullName evidence="1">Phosphogluconate dehydrogenase NAD-binding putative C-terminal domain-containing protein</fullName>
    </recommendedName>
</protein>
<sequence length="232" mass="25158">MSLAVRYIDAWNASGAARVQKPVYVDCNAVNPRTIKSIAARFDGSGARFVDASIIGGPPRKDYFPTFYASADAPNTPALDEFEALMRYGMKVSTLRGEGTAVGDASALKMSYAGITKGITGLFTAMVLAANSTSPATANALLHELNFSQPTLLRRATHSIPDMLPKAYRWIDEMDEISEFVGGPMADVHKGMANVFARVRDSIAGDEEDMKVLEKFAKDAKDILERPNDQKS</sequence>
<dbReference type="InterPro" id="IPR015814">
    <property type="entry name" value="Pgluconate_DH_NAD-bd_C"/>
</dbReference>
<dbReference type="SUPFAM" id="SSF48179">
    <property type="entry name" value="6-phosphogluconate dehydrogenase C-terminal domain-like"/>
    <property type="match status" value="1"/>
</dbReference>
<keyword evidence="3" id="KW-1185">Reference proteome</keyword>
<dbReference type="InterPro" id="IPR013328">
    <property type="entry name" value="6PGD_dom2"/>
</dbReference>
<dbReference type="Proteomes" id="UP000310158">
    <property type="component" value="Unassembled WGS sequence"/>
</dbReference>
<dbReference type="OrthoDB" id="9988102at2759"/>
<dbReference type="InterPro" id="IPR036291">
    <property type="entry name" value="NAD(P)-bd_dom_sf"/>
</dbReference>
<dbReference type="Pfam" id="PF09130">
    <property type="entry name" value="DUF1932"/>
    <property type="match status" value="1"/>
</dbReference>